<keyword evidence="1" id="KW-0472">Membrane</keyword>
<accession>A0ABY4JHM2</accession>
<dbReference type="RefSeq" id="WP_248266298.1">
    <property type="nucleotide sequence ID" value="NZ_CP096034.1"/>
</dbReference>
<feature type="transmembrane region" description="Helical" evidence="1">
    <location>
        <begin position="71"/>
        <end position="99"/>
    </location>
</feature>
<gene>
    <name evidence="2" type="ORF">MY490_14120</name>
</gene>
<proteinExistence type="predicted"/>
<name>A0ABY4JHM2_9BACI</name>
<sequence length="211" mass="24413">MLLKHIFINLCTIITFFYFASPYLWGGQKLRKKNLTFRNILIGILLSGLTLLLLKFPFITNDNISIQIKSVSLLIATVFFSSTTLITICSLNIFMLLFINGYNDIFIADLILQISILCFGLFMILQNWNEKKRIIALIPFAIFIKLSAFYVIDLWTYYPIGEVDEGRLIRTVCYWLILFIPALFVSLHIAYLTRNTESELMKLVGEQDLKS</sequence>
<keyword evidence="1" id="KW-1133">Transmembrane helix</keyword>
<organism evidence="2 3">
    <name type="scientific">Gottfriedia acidiceleris</name>
    <dbReference type="NCBI Taxonomy" id="371036"/>
    <lineage>
        <taxon>Bacteria</taxon>
        <taxon>Bacillati</taxon>
        <taxon>Bacillota</taxon>
        <taxon>Bacilli</taxon>
        <taxon>Bacillales</taxon>
        <taxon>Bacillaceae</taxon>
        <taxon>Gottfriedia</taxon>
    </lineage>
</organism>
<feature type="transmembrane region" description="Helical" evidence="1">
    <location>
        <begin position="7"/>
        <end position="25"/>
    </location>
</feature>
<dbReference type="EMBL" id="CP096034">
    <property type="protein sequence ID" value="UPM52957.1"/>
    <property type="molecule type" value="Genomic_DNA"/>
</dbReference>
<keyword evidence="3" id="KW-1185">Reference proteome</keyword>
<feature type="transmembrane region" description="Helical" evidence="1">
    <location>
        <begin position="105"/>
        <end position="125"/>
    </location>
</feature>
<protein>
    <submittedName>
        <fullName evidence="2">Uncharacterized protein</fullName>
    </submittedName>
</protein>
<dbReference type="Proteomes" id="UP000830639">
    <property type="component" value="Chromosome"/>
</dbReference>
<reference evidence="2 3" key="1">
    <citation type="submission" date="2022-04" db="EMBL/GenBank/DDBJ databases">
        <title>Mechanism of arsenic methylation and mitigation arsenic toxicity by Bacillus sp. LH14 from an Arsenic-Contaminated Paddy Soil.</title>
        <authorList>
            <person name="Wang D."/>
        </authorList>
    </citation>
    <scope>NUCLEOTIDE SEQUENCE [LARGE SCALE GENOMIC DNA]</scope>
    <source>
        <strain evidence="2 3">LH14</strain>
    </source>
</reference>
<evidence type="ECO:0000256" key="1">
    <source>
        <dbReference type="SAM" id="Phobius"/>
    </source>
</evidence>
<feature type="transmembrane region" description="Helical" evidence="1">
    <location>
        <begin position="172"/>
        <end position="192"/>
    </location>
</feature>
<feature type="transmembrane region" description="Helical" evidence="1">
    <location>
        <begin position="37"/>
        <end position="59"/>
    </location>
</feature>
<keyword evidence="1" id="KW-0812">Transmembrane</keyword>
<evidence type="ECO:0000313" key="3">
    <source>
        <dbReference type="Proteomes" id="UP000830639"/>
    </source>
</evidence>
<feature type="transmembrane region" description="Helical" evidence="1">
    <location>
        <begin position="134"/>
        <end position="152"/>
    </location>
</feature>
<evidence type="ECO:0000313" key="2">
    <source>
        <dbReference type="EMBL" id="UPM52957.1"/>
    </source>
</evidence>